<evidence type="ECO:0000256" key="2">
    <source>
        <dbReference type="ARBA" id="ARBA00008072"/>
    </source>
</evidence>
<dbReference type="SUPFAM" id="SSF50129">
    <property type="entry name" value="GroES-like"/>
    <property type="match status" value="1"/>
</dbReference>
<evidence type="ECO:0000256" key="6">
    <source>
        <dbReference type="ARBA" id="ARBA00023002"/>
    </source>
</evidence>
<feature type="domain" description="Alcohol dehydrogenase-like C-terminal" evidence="11">
    <location>
        <begin position="182"/>
        <end position="307"/>
    </location>
</feature>
<keyword evidence="6 13" id="KW-0560">Oxidoreductase</keyword>
<dbReference type="EMBL" id="JACHLY010000001">
    <property type="protein sequence ID" value="MBB6000463.1"/>
    <property type="molecule type" value="Genomic_DNA"/>
</dbReference>
<dbReference type="SUPFAM" id="SSF51735">
    <property type="entry name" value="NAD(P)-binding Rossmann-fold domains"/>
    <property type="match status" value="1"/>
</dbReference>
<evidence type="ECO:0000256" key="8">
    <source>
        <dbReference type="ARBA" id="ARBA00049243"/>
    </source>
</evidence>
<dbReference type="PANTHER" id="PTHR42940:SF8">
    <property type="entry name" value="VACUOLAR PROTEIN SORTING-ASSOCIATED PROTEIN 11"/>
    <property type="match status" value="1"/>
</dbReference>
<organism evidence="13 14">
    <name type="scientific">Streptomonospora salina</name>
    <dbReference type="NCBI Taxonomy" id="104205"/>
    <lineage>
        <taxon>Bacteria</taxon>
        <taxon>Bacillati</taxon>
        <taxon>Actinomycetota</taxon>
        <taxon>Actinomycetes</taxon>
        <taxon>Streptosporangiales</taxon>
        <taxon>Nocardiopsidaceae</taxon>
        <taxon>Streptomonospora</taxon>
    </lineage>
</organism>
<comment type="catalytic activity">
    <reaction evidence="8">
        <text>a primary alcohol + NAD(+) = an aldehyde + NADH + H(+)</text>
        <dbReference type="Rhea" id="RHEA:10736"/>
        <dbReference type="ChEBI" id="CHEBI:15378"/>
        <dbReference type="ChEBI" id="CHEBI:15734"/>
        <dbReference type="ChEBI" id="CHEBI:17478"/>
        <dbReference type="ChEBI" id="CHEBI:57540"/>
        <dbReference type="ChEBI" id="CHEBI:57945"/>
        <dbReference type="EC" id="1.1.1.1"/>
    </reaction>
</comment>
<dbReference type="Gene3D" id="3.90.180.10">
    <property type="entry name" value="Medium-chain alcohol dehydrogenases, catalytic domain"/>
    <property type="match status" value="1"/>
</dbReference>
<evidence type="ECO:0000256" key="1">
    <source>
        <dbReference type="ARBA" id="ARBA00001947"/>
    </source>
</evidence>
<dbReference type="RefSeq" id="WP_184637902.1">
    <property type="nucleotide sequence ID" value="NZ_BAABKT010000032.1"/>
</dbReference>
<evidence type="ECO:0000256" key="4">
    <source>
        <dbReference type="ARBA" id="ARBA00022723"/>
    </source>
</evidence>
<feature type="transmembrane region" description="Helical" evidence="10">
    <location>
        <begin position="169"/>
        <end position="188"/>
    </location>
</feature>
<dbReference type="GO" id="GO:0004022">
    <property type="term" value="F:alcohol dehydrogenase (NAD+) activity"/>
    <property type="evidence" value="ECO:0007669"/>
    <property type="project" value="UniProtKB-EC"/>
</dbReference>
<keyword evidence="10" id="KW-1133">Transmembrane helix</keyword>
<dbReference type="PROSITE" id="PS00059">
    <property type="entry name" value="ADH_ZINC"/>
    <property type="match status" value="1"/>
</dbReference>
<protein>
    <recommendedName>
        <fullName evidence="3">alcohol dehydrogenase</fullName>
        <ecNumber evidence="3">1.1.1.1</ecNumber>
    </recommendedName>
</protein>
<keyword evidence="10" id="KW-0812">Transmembrane</keyword>
<keyword evidence="14" id="KW-1185">Reference proteome</keyword>
<keyword evidence="5 9" id="KW-0862">Zinc</keyword>
<dbReference type="InterPro" id="IPR011032">
    <property type="entry name" value="GroES-like_sf"/>
</dbReference>
<dbReference type="AlphaFoldDB" id="A0A841EHF5"/>
<dbReference type="Proteomes" id="UP000578077">
    <property type="component" value="Unassembled WGS sequence"/>
</dbReference>
<dbReference type="InterPro" id="IPR013154">
    <property type="entry name" value="ADH-like_N"/>
</dbReference>
<dbReference type="PANTHER" id="PTHR42940">
    <property type="entry name" value="ALCOHOL DEHYDROGENASE 1-RELATED"/>
    <property type="match status" value="1"/>
</dbReference>
<comment type="catalytic activity">
    <reaction evidence="7">
        <text>a secondary alcohol + NAD(+) = a ketone + NADH + H(+)</text>
        <dbReference type="Rhea" id="RHEA:10740"/>
        <dbReference type="ChEBI" id="CHEBI:15378"/>
        <dbReference type="ChEBI" id="CHEBI:17087"/>
        <dbReference type="ChEBI" id="CHEBI:35681"/>
        <dbReference type="ChEBI" id="CHEBI:57540"/>
        <dbReference type="ChEBI" id="CHEBI:57945"/>
        <dbReference type="EC" id="1.1.1.1"/>
    </reaction>
</comment>
<dbReference type="EC" id="1.1.1.1" evidence="3"/>
<keyword evidence="10" id="KW-0472">Membrane</keyword>
<sequence>MRAVQYMSVGDKPRVVDVDVPEPGPGQLLLKVTAAGVCHSDLAVMGWPAEGFPYELPMTLGHEAAGRVEAVGAGVSRIPVGEPVVVYGPWGCGVCRMCARGRENYCPHAAGLGVFPPGLGAPGALAEYVLVDSERHVVPIGDLDPVRTVPLTDAGLTPYHAIKRSLDRLVAGSVAVVIGVGGLGHIAVQLLRRLSAATVVALDVREESRELARRSGAQHALPSDGSALEAVEDLTRGLGAEAVFDFVGAAATTSLARSMVGRDGDLTLVGIGGGTVEVGFESVPFGSRTGITYWGSRSELIELIDLAREGALDVHVERYGIESGPEVYERMEAGLVKGRAVIVP</sequence>
<reference evidence="13 14" key="1">
    <citation type="submission" date="2020-08" db="EMBL/GenBank/DDBJ databases">
        <title>Sequencing the genomes of 1000 actinobacteria strains.</title>
        <authorList>
            <person name="Klenk H.-P."/>
        </authorList>
    </citation>
    <scope>NUCLEOTIDE SEQUENCE [LARGE SCALE GENOMIC DNA]</scope>
    <source>
        <strain evidence="13 14">DSM 44593</strain>
    </source>
</reference>
<comment type="cofactor">
    <cofactor evidence="1 9">
        <name>Zn(2+)</name>
        <dbReference type="ChEBI" id="CHEBI:29105"/>
    </cofactor>
</comment>
<name>A0A841EHF5_9ACTN</name>
<accession>A0A841EHF5</accession>
<evidence type="ECO:0000256" key="9">
    <source>
        <dbReference type="RuleBase" id="RU361277"/>
    </source>
</evidence>
<evidence type="ECO:0000256" key="7">
    <source>
        <dbReference type="ARBA" id="ARBA00049164"/>
    </source>
</evidence>
<evidence type="ECO:0000256" key="5">
    <source>
        <dbReference type="ARBA" id="ARBA00022833"/>
    </source>
</evidence>
<feature type="domain" description="Alcohol dehydrogenase-like N-terminal" evidence="12">
    <location>
        <begin position="24"/>
        <end position="141"/>
    </location>
</feature>
<dbReference type="InterPro" id="IPR002328">
    <property type="entry name" value="ADH_Zn_CS"/>
</dbReference>
<comment type="caution">
    <text evidence="13">The sequence shown here is derived from an EMBL/GenBank/DDBJ whole genome shotgun (WGS) entry which is preliminary data.</text>
</comment>
<dbReference type="InterPro" id="IPR013149">
    <property type="entry name" value="ADH-like_C"/>
</dbReference>
<evidence type="ECO:0000313" key="14">
    <source>
        <dbReference type="Proteomes" id="UP000578077"/>
    </source>
</evidence>
<dbReference type="InterPro" id="IPR036291">
    <property type="entry name" value="NAD(P)-bd_dom_sf"/>
</dbReference>
<keyword evidence="4 9" id="KW-0479">Metal-binding</keyword>
<dbReference type="CDD" id="cd05284">
    <property type="entry name" value="arabinose_DH_like"/>
    <property type="match status" value="1"/>
</dbReference>
<proteinExistence type="inferred from homology"/>
<evidence type="ECO:0000256" key="3">
    <source>
        <dbReference type="ARBA" id="ARBA00013190"/>
    </source>
</evidence>
<evidence type="ECO:0000259" key="12">
    <source>
        <dbReference type="Pfam" id="PF08240"/>
    </source>
</evidence>
<dbReference type="GO" id="GO:0008270">
    <property type="term" value="F:zinc ion binding"/>
    <property type="evidence" value="ECO:0007669"/>
    <property type="project" value="InterPro"/>
</dbReference>
<evidence type="ECO:0000259" key="11">
    <source>
        <dbReference type="Pfam" id="PF00107"/>
    </source>
</evidence>
<comment type="similarity">
    <text evidence="2 9">Belongs to the zinc-containing alcohol dehydrogenase family.</text>
</comment>
<dbReference type="Pfam" id="PF08240">
    <property type="entry name" value="ADH_N"/>
    <property type="match status" value="1"/>
</dbReference>
<evidence type="ECO:0000256" key="10">
    <source>
        <dbReference type="SAM" id="Phobius"/>
    </source>
</evidence>
<gene>
    <name evidence="13" type="ORF">HNR25_004214</name>
</gene>
<evidence type="ECO:0000313" key="13">
    <source>
        <dbReference type="EMBL" id="MBB6000463.1"/>
    </source>
</evidence>
<dbReference type="Gene3D" id="3.40.50.720">
    <property type="entry name" value="NAD(P)-binding Rossmann-like Domain"/>
    <property type="match status" value="1"/>
</dbReference>
<dbReference type="Pfam" id="PF00107">
    <property type="entry name" value="ADH_zinc_N"/>
    <property type="match status" value="1"/>
</dbReference>